<dbReference type="Pfam" id="PF13193">
    <property type="entry name" value="AMP-binding_C"/>
    <property type="match status" value="1"/>
</dbReference>
<gene>
    <name evidence="5" type="ORF">ACFFRI_10520</name>
</gene>
<comment type="similarity">
    <text evidence="1">Belongs to the ATP-dependent AMP-binding enzyme family.</text>
</comment>
<dbReference type="EMBL" id="JBHMDG010000012">
    <property type="protein sequence ID" value="MFB9313476.1"/>
    <property type="molecule type" value="Genomic_DNA"/>
</dbReference>
<evidence type="ECO:0000259" key="4">
    <source>
        <dbReference type="Pfam" id="PF13193"/>
    </source>
</evidence>
<feature type="domain" description="AMP-dependent synthetase/ligase" evidence="3">
    <location>
        <begin position="38"/>
        <end position="426"/>
    </location>
</feature>
<dbReference type="Pfam" id="PF00501">
    <property type="entry name" value="AMP-binding"/>
    <property type="match status" value="1"/>
</dbReference>
<feature type="domain" description="AMP-binding enzyme C-terminal" evidence="4">
    <location>
        <begin position="484"/>
        <end position="557"/>
    </location>
</feature>
<evidence type="ECO:0000256" key="2">
    <source>
        <dbReference type="ARBA" id="ARBA00022598"/>
    </source>
</evidence>
<dbReference type="InterPro" id="IPR000873">
    <property type="entry name" value="AMP-dep_synth/lig_dom"/>
</dbReference>
<dbReference type="Proteomes" id="UP001589750">
    <property type="component" value="Unassembled WGS sequence"/>
</dbReference>
<dbReference type="PANTHER" id="PTHR43201">
    <property type="entry name" value="ACYL-COA SYNTHETASE"/>
    <property type="match status" value="1"/>
</dbReference>
<dbReference type="NCBIfam" id="NF005714">
    <property type="entry name" value="PRK07529.1"/>
    <property type="match status" value="1"/>
</dbReference>
<dbReference type="InterPro" id="IPR042099">
    <property type="entry name" value="ANL_N_sf"/>
</dbReference>
<proteinExistence type="inferred from homology"/>
<dbReference type="InterPro" id="IPR025110">
    <property type="entry name" value="AMP-bd_C"/>
</dbReference>
<dbReference type="PROSITE" id="PS00455">
    <property type="entry name" value="AMP_BINDING"/>
    <property type="match status" value="1"/>
</dbReference>
<dbReference type="InterPro" id="IPR045851">
    <property type="entry name" value="AMP-bd_C_sf"/>
</dbReference>
<evidence type="ECO:0000259" key="3">
    <source>
        <dbReference type="Pfam" id="PF00501"/>
    </source>
</evidence>
<dbReference type="InterPro" id="IPR020845">
    <property type="entry name" value="AMP-binding_CS"/>
</dbReference>
<accession>A0ABV5K9Y2</accession>
<sequence>MSTSPLWPRYDSPDDLAAIEAVPLAERGLPATTYELLRSAAERRPEHVALDVMPDAARWRDSVATTYAELLADVHRTANVLHSVGVGRGDAVTLLSPNCAALIPTMLAAQLAGIAAPVNHALAPDHVRHLVRLSGSRVLVAAGPELDPGVWRTVEALTADGLVDTVLVLRPTGTTGEPPAVTLPGVDVSYLAARTPGESARTFTGIPPEADDIAALFHTGGTTGAPKLAAHTHRGEVSDAWMLAANGLLGPDARLLAALPLFHVNALVVTLLAPLFKAQTAVWAGPLGYRDVDLYGCFWQVVEHHRISTMSAVPTVYSVLAQVPVTADISSLRFAMVGASALPDAVRSDFESRTGVPLVEGYGLTEATCASVRSFPGAPRRGSVGQRMPYQRLKTVRVEEDGSWVDLPRGQHGVLAISGPTVFAGYVVGHGPDGLVLDAGSSVVDGWLDTGDLAWIDDDDFVHLTGRAKDLIIRGGHNINPATVEEALLSHPSVTGAGVVGEPDEHAGEVPVAFVTLSQDTTEDELLAWASTRVAERAAAPRRVTVLDALPVTDVGKPFKLELRARAVQRAVAARLDDVPGLLEVRSVVEDGIVVAVVSLESTESAEAIGERLARLDVPTRIEAAS</sequence>
<dbReference type="Gene3D" id="3.40.50.12780">
    <property type="entry name" value="N-terminal domain of ligase-like"/>
    <property type="match status" value="1"/>
</dbReference>
<comment type="caution">
    <text evidence="5">The sequence shown here is derived from an EMBL/GenBank/DDBJ whole genome shotgun (WGS) entry which is preliminary data.</text>
</comment>
<keyword evidence="6" id="KW-1185">Reference proteome</keyword>
<dbReference type="PANTHER" id="PTHR43201:SF5">
    <property type="entry name" value="MEDIUM-CHAIN ACYL-COA LIGASE ACSF2, MITOCHONDRIAL"/>
    <property type="match status" value="1"/>
</dbReference>
<protein>
    <submittedName>
        <fullName evidence="5">Acyl-CoA synthetase</fullName>
    </submittedName>
</protein>
<evidence type="ECO:0000313" key="5">
    <source>
        <dbReference type="EMBL" id="MFB9313476.1"/>
    </source>
</evidence>
<reference evidence="5 6" key="1">
    <citation type="submission" date="2024-09" db="EMBL/GenBank/DDBJ databases">
        <authorList>
            <person name="Sun Q."/>
            <person name="Mori K."/>
        </authorList>
    </citation>
    <scope>NUCLEOTIDE SEQUENCE [LARGE SCALE GENOMIC DNA]</scope>
    <source>
        <strain evidence="5 6">JCM 9626</strain>
    </source>
</reference>
<evidence type="ECO:0000256" key="1">
    <source>
        <dbReference type="ARBA" id="ARBA00006432"/>
    </source>
</evidence>
<evidence type="ECO:0000313" key="6">
    <source>
        <dbReference type="Proteomes" id="UP001589750"/>
    </source>
</evidence>
<organism evidence="5 6">
    <name type="scientific">Nocardioides plantarum</name>
    <dbReference type="NCBI Taxonomy" id="29299"/>
    <lineage>
        <taxon>Bacteria</taxon>
        <taxon>Bacillati</taxon>
        <taxon>Actinomycetota</taxon>
        <taxon>Actinomycetes</taxon>
        <taxon>Propionibacteriales</taxon>
        <taxon>Nocardioidaceae</taxon>
        <taxon>Nocardioides</taxon>
    </lineage>
</organism>
<name>A0ABV5K9Y2_9ACTN</name>
<dbReference type="RefSeq" id="WP_140007896.1">
    <property type="nucleotide sequence ID" value="NZ_JBHMDG010000012.1"/>
</dbReference>
<dbReference type="Gene3D" id="3.30.300.30">
    <property type="match status" value="1"/>
</dbReference>
<keyword evidence="2" id="KW-0436">Ligase</keyword>
<dbReference type="SUPFAM" id="SSF56801">
    <property type="entry name" value="Acetyl-CoA synthetase-like"/>
    <property type="match status" value="1"/>
</dbReference>